<keyword evidence="3" id="KW-0547">Nucleotide-binding</keyword>
<gene>
    <name evidence="3" type="ORF">FHX71_000451</name>
</gene>
<dbReference type="GO" id="GO:0043024">
    <property type="term" value="F:ribosomal small subunit binding"/>
    <property type="evidence" value="ECO:0007669"/>
    <property type="project" value="TreeGrafter"/>
</dbReference>
<sequence length="728" mass="75165">MTEKPDDGAVPGGSNAGASPWQAAGRPAEPVTSAEPATSGDPAEPGQPTEPAAPAQPAAVGAGSPAPASAEPGSTTPADPDGESGLTDALEVLRARLGALRLPLETAGVEAARTEQRRATDQLDDYLLPRLRAQKAPLLVVVGGSTGAGKSTLVNSVLGEKVTQPGVLRPTTKAPVLVHHPLDARWFSTDRVLPGLARVTASGNGSPLRSAVGPAAVTQGHGTPSEPSRTLRLVPSDALPKGLALLDAPDIDSVDTANRELAAQLLGAADLWLFVTTSARYADAVPWDLLNQAAARKAQVAMVLDRVDPGAEATADDLRDMMAEHGLPDSPLFVIPEGELSGEGLLPEGAVGDVSRWLTGLGGDADARRRVIAATRDGVVDSLVVRADELADAADEQQAADVRLRHVVDRAYADAVAHVTAATSDGALLRGEVLARWQDFVGTGEFYRAVEENIGRFRDAVGSFFRGKPKEAPQVEKAIAHGLESVVLDAAEEAAERSYQGWRGDAAGAALLEGLELSRTPAALRAEVGEQIRGWQGDVLALVREQGESKRGRARALSFGVNGLGAALMIFVFASTGGLTGIEVGIAGGSAVLAQRLLEAVFGEDAVRGLATQARDRLRARIQTVMDGQAARYTAQLDALGSAEAGGSGLRTAAAGVASAASAERRVRSRADAVPGDGASAADLLESRGLRGVRAGTDDGRPAGGHDTAAEEPARKGFWKRLFGDGER</sequence>
<feature type="domain" description="Dynamin N-terminal" evidence="2">
    <location>
        <begin position="140"/>
        <end position="292"/>
    </location>
</feature>
<name>A0A7W3J5F2_9MICO</name>
<dbReference type="Pfam" id="PF00350">
    <property type="entry name" value="Dynamin_N"/>
    <property type="match status" value="1"/>
</dbReference>
<dbReference type="InterPro" id="IPR027417">
    <property type="entry name" value="P-loop_NTPase"/>
</dbReference>
<dbReference type="PANTHER" id="PTHR42698">
    <property type="entry name" value="GTPASE ERA"/>
    <property type="match status" value="1"/>
</dbReference>
<dbReference type="Proteomes" id="UP000540568">
    <property type="component" value="Unassembled WGS sequence"/>
</dbReference>
<dbReference type="RefSeq" id="WP_182614225.1">
    <property type="nucleotide sequence ID" value="NZ_BAAATF010000002.1"/>
</dbReference>
<feature type="region of interest" description="Disordered" evidence="1">
    <location>
        <begin position="1"/>
        <end position="85"/>
    </location>
</feature>
<dbReference type="PANTHER" id="PTHR42698:SF1">
    <property type="entry name" value="GTPASE ERA, MITOCHONDRIAL"/>
    <property type="match status" value="1"/>
</dbReference>
<evidence type="ECO:0000259" key="2">
    <source>
        <dbReference type="Pfam" id="PF00350"/>
    </source>
</evidence>
<feature type="compositionally biased region" description="Low complexity" evidence="1">
    <location>
        <begin position="42"/>
        <end position="78"/>
    </location>
</feature>
<dbReference type="Gene3D" id="3.40.50.300">
    <property type="entry name" value="P-loop containing nucleotide triphosphate hydrolases"/>
    <property type="match status" value="1"/>
</dbReference>
<dbReference type="GO" id="GO:0005525">
    <property type="term" value="F:GTP binding"/>
    <property type="evidence" value="ECO:0007669"/>
    <property type="project" value="InterPro"/>
</dbReference>
<dbReference type="SUPFAM" id="SSF52540">
    <property type="entry name" value="P-loop containing nucleoside triphosphate hydrolases"/>
    <property type="match status" value="1"/>
</dbReference>
<dbReference type="InterPro" id="IPR005662">
    <property type="entry name" value="GTPase_Era-like"/>
</dbReference>
<dbReference type="InterPro" id="IPR045063">
    <property type="entry name" value="Dynamin_N"/>
</dbReference>
<dbReference type="GO" id="GO:0000028">
    <property type="term" value="P:ribosomal small subunit assembly"/>
    <property type="evidence" value="ECO:0007669"/>
    <property type="project" value="TreeGrafter"/>
</dbReference>
<dbReference type="CDD" id="cd00882">
    <property type="entry name" value="Ras_like_GTPase"/>
    <property type="match status" value="1"/>
</dbReference>
<accession>A0A7W3J5F2</accession>
<feature type="region of interest" description="Disordered" evidence="1">
    <location>
        <begin position="203"/>
        <end position="229"/>
    </location>
</feature>
<keyword evidence="4" id="KW-1185">Reference proteome</keyword>
<dbReference type="GO" id="GO:0005829">
    <property type="term" value="C:cytosol"/>
    <property type="evidence" value="ECO:0007669"/>
    <property type="project" value="TreeGrafter"/>
</dbReference>
<feature type="region of interest" description="Disordered" evidence="1">
    <location>
        <begin position="690"/>
        <end position="728"/>
    </location>
</feature>
<evidence type="ECO:0000313" key="3">
    <source>
        <dbReference type="EMBL" id="MBA8806509.1"/>
    </source>
</evidence>
<dbReference type="GO" id="GO:0019843">
    <property type="term" value="F:rRNA binding"/>
    <property type="evidence" value="ECO:0007669"/>
    <property type="project" value="TreeGrafter"/>
</dbReference>
<protein>
    <submittedName>
        <fullName evidence="3">Energy-coupling factor transporter ATP-binding protein EcfA2</fullName>
    </submittedName>
</protein>
<organism evidence="3 4">
    <name type="scientific">Promicromonospora sukumoe</name>
    <dbReference type="NCBI Taxonomy" id="88382"/>
    <lineage>
        <taxon>Bacteria</taxon>
        <taxon>Bacillati</taxon>
        <taxon>Actinomycetota</taxon>
        <taxon>Actinomycetes</taxon>
        <taxon>Micrococcales</taxon>
        <taxon>Promicromonosporaceae</taxon>
        <taxon>Promicromonospora</taxon>
    </lineage>
</organism>
<evidence type="ECO:0000256" key="1">
    <source>
        <dbReference type="SAM" id="MobiDB-lite"/>
    </source>
</evidence>
<reference evidence="3 4" key="1">
    <citation type="submission" date="2020-07" db="EMBL/GenBank/DDBJ databases">
        <title>Sequencing the genomes of 1000 actinobacteria strains.</title>
        <authorList>
            <person name="Klenk H.-P."/>
        </authorList>
    </citation>
    <scope>NUCLEOTIDE SEQUENCE [LARGE SCALE GENOMIC DNA]</scope>
    <source>
        <strain evidence="3 4">DSM 44121</strain>
    </source>
</reference>
<evidence type="ECO:0000313" key="4">
    <source>
        <dbReference type="Proteomes" id="UP000540568"/>
    </source>
</evidence>
<dbReference type="EMBL" id="JACGWV010000001">
    <property type="protein sequence ID" value="MBA8806509.1"/>
    <property type="molecule type" value="Genomic_DNA"/>
</dbReference>
<dbReference type="GO" id="GO:0005524">
    <property type="term" value="F:ATP binding"/>
    <property type="evidence" value="ECO:0007669"/>
    <property type="project" value="UniProtKB-KW"/>
</dbReference>
<keyword evidence="3" id="KW-0067">ATP-binding</keyword>
<proteinExistence type="predicted"/>
<comment type="caution">
    <text evidence="3">The sequence shown here is derived from an EMBL/GenBank/DDBJ whole genome shotgun (WGS) entry which is preliminary data.</text>
</comment>
<dbReference type="AlphaFoldDB" id="A0A7W3J5F2"/>